<dbReference type="EMBL" id="JANKHO010002142">
    <property type="protein sequence ID" value="KAJ3494353.1"/>
    <property type="molecule type" value="Genomic_DNA"/>
</dbReference>
<dbReference type="Proteomes" id="UP001148786">
    <property type="component" value="Unassembled WGS sequence"/>
</dbReference>
<feature type="region of interest" description="Disordered" evidence="1">
    <location>
        <begin position="307"/>
        <end position="351"/>
    </location>
</feature>
<name>A0A9W8MRR5_9AGAR</name>
<dbReference type="AlphaFoldDB" id="A0A9W8MRR5"/>
<comment type="caution">
    <text evidence="2">The sequence shown here is derived from an EMBL/GenBank/DDBJ whole genome shotgun (WGS) entry which is preliminary data.</text>
</comment>
<evidence type="ECO:0000313" key="2">
    <source>
        <dbReference type="EMBL" id="KAJ3494353.1"/>
    </source>
</evidence>
<evidence type="ECO:0000256" key="1">
    <source>
        <dbReference type="SAM" id="MobiDB-lite"/>
    </source>
</evidence>
<protein>
    <submittedName>
        <fullName evidence="2">Uncharacterized protein</fullName>
    </submittedName>
</protein>
<proteinExistence type="predicted"/>
<organism evidence="2 3">
    <name type="scientific">Agrocybe chaxingu</name>
    <dbReference type="NCBI Taxonomy" id="84603"/>
    <lineage>
        <taxon>Eukaryota</taxon>
        <taxon>Fungi</taxon>
        <taxon>Dikarya</taxon>
        <taxon>Basidiomycota</taxon>
        <taxon>Agaricomycotina</taxon>
        <taxon>Agaricomycetes</taxon>
        <taxon>Agaricomycetidae</taxon>
        <taxon>Agaricales</taxon>
        <taxon>Agaricineae</taxon>
        <taxon>Strophariaceae</taxon>
        <taxon>Agrocybe</taxon>
    </lineage>
</organism>
<dbReference type="OrthoDB" id="3055171at2759"/>
<feature type="compositionally biased region" description="Basic and acidic residues" evidence="1">
    <location>
        <begin position="320"/>
        <end position="333"/>
    </location>
</feature>
<reference evidence="2" key="1">
    <citation type="submission" date="2022-07" db="EMBL/GenBank/DDBJ databases">
        <title>Genome Sequence of Agrocybe chaxingu.</title>
        <authorList>
            <person name="Buettner E."/>
        </authorList>
    </citation>
    <scope>NUCLEOTIDE SEQUENCE</scope>
    <source>
        <strain evidence="2">MP-N11</strain>
    </source>
</reference>
<keyword evidence="3" id="KW-1185">Reference proteome</keyword>
<gene>
    <name evidence="2" type="ORF">NLJ89_g10826</name>
</gene>
<sequence>MLQPSDPFYRSLKAILEGRCDPAVLSPNEETVNSPQESPLTFYDRHLANDLALEYIVALPSMCQSLSKLSESAIEAFLDSGHEFRSYRDDLVPGVPHEPVHTAAGVSMYYQQQIHLVCHELVSKLLFHPSFRDWDSVFIFNDDPIKDNPFALHGWLQISYSATEKMLYFSDKLDAFLDPALKDKLEDLARRFPELAIWQIFGKNPIALSLLKSIKQGRKFTWEASRTGGARTNAKTSRPSDANHGVLAKILPKKHQRGKPRPFTPNPNLRPVVEPYLRPLTPGGRKNAYRADFCHYIQRDALERQKMAQGEEAATSTLKRTQECLEDKEEVISKRRKTSAPLPTEDFELKN</sequence>
<accession>A0A9W8MRR5</accession>
<evidence type="ECO:0000313" key="3">
    <source>
        <dbReference type="Proteomes" id="UP001148786"/>
    </source>
</evidence>